<dbReference type="Gene3D" id="3.40.50.1820">
    <property type="entry name" value="alpha/beta hydrolase"/>
    <property type="match status" value="1"/>
</dbReference>
<dbReference type="Pfam" id="PF03583">
    <property type="entry name" value="LIP"/>
    <property type="match status" value="1"/>
</dbReference>
<gene>
    <name evidence="2" type="ORF">ACFSKU_20405</name>
</gene>
<accession>A0ABW4X2P8</accession>
<name>A0ABW4X2P8_9BACT</name>
<dbReference type="PANTHER" id="PTHR34853:SF1">
    <property type="entry name" value="LIPASE 5"/>
    <property type="match status" value="1"/>
</dbReference>
<keyword evidence="1" id="KW-0732">Signal</keyword>
<proteinExistence type="predicted"/>
<sequence length="406" mass="44613">MIKSFLIKSILLGFLFLNLSCQTDAVSPIVQPEVVEGNEHFVSSELLTTVPQNILESYASSKGYASYASQVKYDVSVYKMIYNTTYQGKQIKASGLVCVPVGMNAPASVISAQHGTIFRDSDAPTGFAELSGFEAFAAAGYVTLIPDYIGFGESKDIFHPYYDWKHAALTVVDMIKAGKYFYQKEAIPVNNKLFLVGYSEGGFVTLAAQKEIEKNPGHGLKVTASAAGAGGYDLVSMLGNVKAGQAYPYPAYLAYVLQSYLYTNSWQRPLTDFFQEPYASKLPQLFDGTKGGSAINRELITDPAALFAPDFFKALQDDSQEQALKQALYENSLATDWAPQSPTRLYHGTADVIVPFENSQRTYNTFVAQGAKQLEFFPIEGKSHSTAFVPMLDSVVPWVQLFEKVD</sequence>
<dbReference type="Proteomes" id="UP001597369">
    <property type="component" value="Unassembled WGS sequence"/>
</dbReference>
<feature type="signal peptide" evidence="1">
    <location>
        <begin position="1"/>
        <end position="25"/>
    </location>
</feature>
<keyword evidence="2" id="KW-0378">Hydrolase</keyword>
<dbReference type="EMBL" id="JBHUHV010000059">
    <property type="protein sequence ID" value="MFD2069258.1"/>
    <property type="molecule type" value="Genomic_DNA"/>
</dbReference>
<protein>
    <submittedName>
        <fullName evidence="2">Alpha/beta fold hydrolase</fullName>
    </submittedName>
</protein>
<dbReference type="PANTHER" id="PTHR34853">
    <property type="match status" value="1"/>
</dbReference>
<evidence type="ECO:0000313" key="3">
    <source>
        <dbReference type="Proteomes" id="UP001597369"/>
    </source>
</evidence>
<reference evidence="3" key="1">
    <citation type="journal article" date="2019" name="Int. J. Syst. Evol. Microbiol.">
        <title>The Global Catalogue of Microorganisms (GCM) 10K type strain sequencing project: providing services to taxonomists for standard genome sequencing and annotation.</title>
        <authorList>
            <consortium name="The Broad Institute Genomics Platform"/>
            <consortium name="The Broad Institute Genome Sequencing Center for Infectious Disease"/>
            <person name="Wu L."/>
            <person name="Ma J."/>
        </authorList>
    </citation>
    <scope>NUCLEOTIDE SEQUENCE [LARGE SCALE GENOMIC DNA]</scope>
    <source>
        <strain evidence="3">JCM 16545</strain>
    </source>
</reference>
<evidence type="ECO:0000256" key="1">
    <source>
        <dbReference type="SAM" id="SignalP"/>
    </source>
</evidence>
<dbReference type="RefSeq" id="WP_229961226.1">
    <property type="nucleotide sequence ID" value="NZ_JAJJWI010000011.1"/>
</dbReference>
<evidence type="ECO:0000313" key="2">
    <source>
        <dbReference type="EMBL" id="MFD2069258.1"/>
    </source>
</evidence>
<comment type="caution">
    <text evidence="2">The sequence shown here is derived from an EMBL/GenBank/DDBJ whole genome shotgun (WGS) entry which is preliminary data.</text>
</comment>
<organism evidence="2 3">
    <name type="scientific">Pontibacter silvestris</name>
    <dbReference type="NCBI Taxonomy" id="2305183"/>
    <lineage>
        <taxon>Bacteria</taxon>
        <taxon>Pseudomonadati</taxon>
        <taxon>Bacteroidota</taxon>
        <taxon>Cytophagia</taxon>
        <taxon>Cytophagales</taxon>
        <taxon>Hymenobacteraceae</taxon>
        <taxon>Pontibacter</taxon>
    </lineage>
</organism>
<dbReference type="SUPFAM" id="SSF53474">
    <property type="entry name" value="alpha/beta-Hydrolases"/>
    <property type="match status" value="1"/>
</dbReference>
<dbReference type="InterPro" id="IPR005152">
    <property type="entry name" value="Lipase_secreted"/>
</dbReference>
<dbReference type="PIRSF" id="PIRSF029171">
    <property type="entry name" value="Esterase_LipA"/>
    <property type="match status" value="1"/>
</dbReference>
<feature type="chain" id="PRO_5047383945" evidence="1">
    <location>
        <begin position="26"/>
        <end position="406"/>
    </location>
</feature>
<keyword evidence="3" id="KW-1185">Reference proteome</keyword>
<dbReference type="InterPro" id="IPR029058">
    <property type="entry name" value="AB_hydrolase_fold"/>
</dbReference>
<dbReference type="Gene3D" id="1.10.260.160">
    <property type="match status" value="1"/>
</dbReference>
<dbReference type="GO" id="GO:0016787">
    <property type="term" value="F:hydrolase activity"/>
    <property type="evidence" value="ECO:0007669"/>
    <property type="project" value="UniProtKB-KW"/>
</dbReference>